<dbReference type="InterPro" id="IPR001608">
    <property type="entry name" value="Ala_racemase_N"/>
</dbReference>
<comment type="caution">
    <text evidence="2">The sequence shown here is derived from an EMBL/GenBank/DDBJ whole genome shotgun (WGS) entry which is preliminary data.</text>
</comment>
<dbReference type="AlphaFoldDB" id="A0A9P9FQG0"/>
<evidence type="ECO:0000313" key="2">
    <source>
        <dbReference type="EMBL" id="KAH7169903.1"/>
    </source>
</evidence>
<keyword evidence="3" id="KW-1185">Reference proteome</keyword>
<dbReference type="InterPro" id="IPR051466">
    <property type="entry name" value="D-amino_acid_metab_enzyme"/>
</dbReference>
<dbReference type="EMBL" id="JAGMUV010000002">
    <property type="protein sequence ID" value="KAH7169903.1"/>
    <property type="molecule type" value="Genomic_DNA"/>
</dbReference>
<dbReference type="Proteomes" id="UP000738349">
    <property type="component" value="Unassembled WGS sequence"/>
</dbReference>
<dbReference type="PANTHER" id="PTHR28004">
    <property type="entry name" value="ZGC:162816-RELATED"/>
    <property type="match status" value="1"/>
</dbReference>
<dbReference type="SUPFAM" id="SSF51419">
    <property type="entry name" value="PLP-binding barrel"/>
    <property type="match status" value="1"/>
</dbReference>
<accession>A0A9P9FQG0</accession>
<dbReference type="GO" id="GO:0036088">
    <property type="term" value="P:D-serine catabolic process"/>
    <property type="evidence" value="ECO:0007669"/>
    <property type="project" value="TreeGrafter"/>
</dbReference>
<dbReference type="Gene3D" id="3.20.20.10">
    <property type="entry name" value="Alanine racemase"/>
    <property type="match status" value="1"/>
</dbReference>
<evidence type="ECO:0000259" key="1">
    <source>
        <dbReference type="Pfam" id="PF01168"/>
    </source>
</evidence>
<dbReference type="GO" id="GO:0008721">
    <property type="term" value="F:D-serine ammonia-lyase activity"/>
    <property type="evidence" value="ECO:0007669"/>
    <property type="project" value="TreeGrafter"/>
</dbReference>
<dbReference type="Pfam" id="PF01168">
    <property type="entry name" value="Ala_racemase_N"/>
    <property type="match status" value="1"/>
</dbReference>
<dbReference type="InterPro" id="IPR029066">
    <property type="entry name" value="PLP-binding_barrel"/>
</dbReference>
<feature type="domain" description="Alanine racemase N-terminal" evidence="1">
    <location>
        <begin position="30"/>
        <end position="195"/>
    </location>
</feature>
<protein>
    <recommendedName>
        <fullName evidence="1">Alanine racemase N-terminal domain-containing protein</fullName>
    </recommendedName>
</protein>
<sequence length="309" mass="33350">MSRFEQVRSILIGQDIHDVPQPAIILDVAVARRHCRSMLSAVKTLGVGFGAHVKTHKNDESRDAKFITSTVAEIEHLLPLLMDYQAKGRKVNILDGIPLPASAASRLAKIALKLGPGTVSVLIDHVSQLSSLAAIFAKTQSPISIYIKVDTGYHRAGLPPTALNTGGLLGKLLELEAAAQVTLLGLYSHSSLSYTGTSPRRPWKVSLTHSSMLAGTSRELTISVGASPQAVSMQNFAETVADLDENVSQLRQKMQQNQPTSHPLGARPKHPDLSQSCMCRWCHVSVLFAIRSIKNELLAQSSSTNVSPE</sequence>
<name>A0A9P9FQG0_9HYPO</name>
<reference evidence="2" key="1">
    <citation type="journal article" date="2021" name="Nat. Commun.">
        <title>Genetic determinants of endophytism in the Arabidopsis root mycobiome.</title>
        <authorList>
            <person name="Mesny F."/>
            <person name="Miyauchi S."/>
            <person name="Thiergart T."/>
            <person name="Pickel B."/>
            <person name="Atanasova L."/>
            <person name="Karlsson M."/>
            <person name="Huettel B."/>
            <person name="Barry K.W."/>
            <person name="Haridas S."/>
            <person name="Chen C."/>
            <person name="Bauer D."/>
            <person name="Andreopoulos W."/>
            <person name="Pangilinan J."/>
            <person name="LaButti K."/>
            <person name="Riley R."/>
            <person name="Lipzen A."/>
            <person name="Clum A."/>
            <person name="Drula E."/>
            <person name="Henrissat B."/>
            <person name="Kohler A."/>
            <person name="Grigoriev I.V."/>
            <person name="Martin F.M."/>
            <person name="Hacquard S."/>
        </authorList>
    </citation>
    <scope>NUCLEOTIDE SEQUENCE</scope>
    <source>
        <strain evidence="2">MPI-CAGE-AT-0147</strain>
    </source>
</reference>
<proteinExistence type="predicted"/>
<dbReference type="OrthoDB" id="20198at2759"/>
<gene>
    <name evidence="2" type="ORF">EDB81DRAFT_908253</name>
</gene>
<evidence type="ECO:0000313" key="3">
    <source>
        <dbReference type="Proteomes" id="UP000738349"/>
    </source>
</evidence>
<organism evidence="2 3">
    <name type="scientific">Dactylonectria macrodidyma</name>
    <dbReference type="NCBI Taxonomy" id="307937"/>
    <lineage>
        <taxon>Eukaryota</taxon>
        <taxon>Fungi</taxon>
        <taxon>Dikarya</taxon>
        <taxon>Ascomycota</taxon>
        <taxon>Pezizomycotina</taxon>
        <taxon>Sordariomycetes</taxon>
        <taxon>Hypocreomycetidae</taxon>
        <taxon>Hypocreales</taxon>
        <taxon>Nectriaceae</taxon>
        <taxon>Dactylonectria</taxon>
    </lineage>
</organism>
<dbReference type="PANTHER" id="PTHR28004:SF2">
    <property type="entry name" value="D-SERINE DEHYDRATASE"/>
    <property type="match status" value="1"/>
</dbReference>